<dbReference type="SUPFAM" id="SSF53098">
    <property type="entry name" value="Ribonuclease H-like"/>
    <property type="match status" value="1"/>
</dbReference>
<dbReference type="PANTHER" id="PTHR38462:SF1">
    <property type="entry name" value="YPRB RIBONUCLEASE H-LIKE DOMAIN-CONTAINING PROTEIN"/>
    <property type="match status" value="1"/>
</dbReference>
<comment type="caution">
    <text evidence="2">The sequence shown here is derived from an EMBL/GenBank/DDBJ whole genome shotgun (WGS) entry which is preliminary data.</text>
</comment>
<evidence type="ECO:0000259" key="1">
    <source>
        <dbReference type="Pfam" id="PF13482"/>
    </source>
</evidence>
<keyword evidence="3" id="KW-1185">Reference proteome</keyword>
<organism evidence="2 3">
    <name type="scientific">Hornefia porci</name>
    <dbReference type="NCBI Taxonomy" id="2652292"/>
    <lineage>
        <taxon>Bacteria</taxon>
        <taxon>Bacillati</taxon>
        <taxon>Bacillota</taxon>
        <taxon>Clostridia</taxon>
        <taxon>Peptostreptococcales</taxon>
        <taxon>Anaerovoracaceae</taxon>
        <taxon>Hornefia</taxon>
    </lineage>
</organism>
<feature type="domain" description="YprB ribonuclease H-like" evidence="1">
    <location>
        <begin position="30"/>
        <end position="196"/>
    </location>
</feature>
<protein>
    <recommendedName>
        <fullName evidence="1">YprB ribonuclease H-like domain-containing protein</fullName>
    </recommendedName>
</protein>
<sequence>MKTIRKEVQTEPFRSRAFSLYTAGSEIAVFDIETTGLYPKRDSLILSGILRLRPDGSATATQYFSDRSGDEPEVIRATVRDLAECDLVVTYNGRSFDLPFLRTRAARYGIDTGALNMADLDLYMVLHYHSDLKAAIGSLAQKNVERFMGLDAARKDEISGYDSVRLYQRYMTNHDPKLEAKILLHNHDDILQLGKLLPVIEKTDFHRAMFSLGFGAGDFTVRELRAGDGGLDLRADKRRNAVDYILFPTPEQPYSLMMSRESGSLEVSFPAVKAAPGIPVIDARRILGEETMKTLEKYPAFESGYLILKKADRISYLEINAFVSAFLRQIGPRLSR</sequence>
<dbReference type="RefSeq" id="WP_075714815.1">
    <property type="nucleotide sequence ID" value="NZ_MJIE01000001.1"/>
</dbReference>
<proteinExistence type="predicted"/>
<evidence type="ECO:0000313" key="2">
    <source>
        <dbReference type="EMBL" id="OLR56855.1"/>
    </source>
</evidence>
<dbReference type="Gene3D" id="3.30.420.10">
    <property type="entry name" value="Ribonuclease H-like superfamily/Ribonuclease H"/>
    <property type="match status" value="1"/>
</dbReference>
<dbReference type="PANTHER" id="PTHR38462">
    <property type="entry name" value="EXONUCLEASE-LIKE PROTEIN"/>
    <property type="match status" value="1"/>
</dbReference>
<dbReference type="Proteomes" id="UP000187404">
    <property type="component" value="Unassembled WGS sequence"/>
</dbReference>
<name>A0A1Q9JL43_9FIRM</name>
<dbReference type="STRING" id="1261640.BHK98_12735"/>
<dbReference type="InterPro" id="IPR036397">
    <property type="entry name" value="RNaseH_sf"/>
</dbReference>
<dbReference type="EMBL" id="MJIE01000001">
    <property type="protein sequence ID" value="OLR56855.1"/>
    <property type="molecule type" value="Genomic_DNA"/>
</dbReference>
<dbReference type="OrthoDB" id="9790530at2"/>
<reference evidence="2 3" key="1">
    <citation type="journal article" date="2016" name="Appl. Environ. Microbiol.">
        <title>Function and Phylogeny of Bacterial Butyryl Coenzyme A:Acetate Transferases and Their Diversity in the Proximal Colon of Swine.</title>
        <authorList>
            <person name="Trachsel J."/>
            <person name="Bayles D.O."/>
            <person name="Looft T."/>
            <person name="Levine U.Y."/>
            <person name="Allen H.K."/>
        </authorList>
    </citation>
    <scope>NUCLEOTIDE SEQUENCE [LARGE SCALE GENOMIC DNA]</scope>
    <source>
        <strain evidence="2 3">68-3-10</strain>
    </source>
</reference>
<dbReference type="InterPro" id="IPR012337">
    <property type="entry name" value="RNaseH-like_sf"/>
</dbReference>
<dbReference type="AlphaFoldDB" id="A0A1Q9JL43"/>
<gene>
    <name evidence="2" type="ORF">BHK98_12735</name>
</gene>
<evidence type="ECO:0000313" key="3">
    <source>
        <dbReference type="Proteomes" id="UP000187404"/>
    </source>
</evidence>
<dbReference type="GO" id="GO:0003676">
    <property type="term" value="F:nucleic acid binding"/>
    <property type="evidence" value="ECO:0007669"/>
    <property type="project" value="InterPro"/>
</dbReference>
<dbReference type="Pfam" id="PF13482">
    <property type="entry name" value="RNase_H_2"/>
    <property type="match status" value="1"/>
</dbReference>
<dbReference type="InterPro" id="IPR038720">
    <property type="entry name" value="YprB_RNase_H-like_dom"/>
</dbReference>
<accession>A0A1Q9JL43</accession>